<evidence type="ECO:0000313" key="1">
    <source>
        <dbReference type="EMBL" id="MFC7269551.1"/>
    </source>
</evidence>
<protein>
    <submittedName>
        <fullName evidence="1">Papain-like cysteine protease family protein</fullName>
    </submittedName>
</protein>
<dbReference type="InterPro" id="IPR022118">
    <property type="entry name" value="Peptidase_C70_AvrRpt2"/>
</dbReference>
<evidence type="ECO:0000313" key="2">
    <source>
        <dbReference type="Proteomes" id="UP001596507"/>
    </source>
</evidence>
<gene>
    <name evidence="1" type="ORF">ACFQRL_11315</name>
</gene>
<dbReference type="Pfam" id="PF12385">
    <property type="entry name" value="Peptidase_C70"/>
    <property type="match status" value="1"/>
</dbReference>
<dbReference type="RefSeq" id="WP_345448312.1">
    <property type="nucleotide sequence ID" value="NZ_BAABKW010000001.1"/>
</dbReference>
<dbReference type="Proteomes" id="UP001596507">
    <property type="component" value="Unassembled WGS sequence"/>
</dbReference>
<sequence length="369" mass="40298">MSMLDYRVPDLPMPIQQTSTMVCWAFVATMMASWRDRQSWAVPAYIGSLGGPWKGKLDANSGLSAAEAPVLLATMGVQIETTQANFTSERWESMLREWGPIWVTADNNPAAGVQGVHAHILVGIHGPSDGDPRVDVIDPGLGREVSMPMSQFVAKYEQLANTAFAGFQIRHWPARAQQAAQLSASWAQQALERARQMSPAAVAAGVGLVGLLFSTYKEAATSHGLQWEKAGLRGKVVPGDLEAKKHLAEVGPFRKTSFRSLRRLVWDYLVFEDNVGAEFEVTYQYNGTCLAEVHIENISYAPPAPLTGRVLSVDTSVNQSFADEQGDVSAVDVGITYRFQQPSGSAGTYTQHYIIYGDGRTPQFTETRG</sequence>
<accession>A0ABW2HIP8</accession>
<proteinExistence type="predicted"/>
<keyword evidence="2" id="KW-1185">Reference proteome</keyword>
<reference evidence="2" key="1">
    <citation type="journal article" date="2019" name="Int. J. Syst. Evol. Microbiol.">
        <title>The Global Catalogue of Microorganisms (GCM) 10K type strain sequencing project: providing services to taxonomists for standard genome sequencing and annotation.</title>
        <authorList>
            <consortium name="The Broad Institute Genomics Platform"/>
            <consortium name="The Broad Institute Genome Sequencing Center for Infectious Disease"/>
            <person name="Wu L."/>
            <person name="Ma J."/>
        </authorList>
    </citation>
    <scope>NUCLEOTIDE SEQUENCE [LARGE SCALE GENOMIC DNA]</scope>
    <source>
        <strain evidence="2">CGMCC 1.15772</strain>
    </source>
</reference>
<name>A0ABW2HIP8_9MICO</name>
<organism evidence="1 2">
    <name type="scientific">Microbacterium fluvii</name>
    <dbReference type="NCBI Taxonomy" id="415215"/>
    <lineage>
        <taxon>Bacteria</taxon>
        <taxon>Bacillati</taxon>
        <taxon>Actinomycetota</taxon>
        <taxon>Actinomycetes</taxon>
        <taxon>Micrococcales</taxon>
        <taxon>Microbacteriaceae</taxon>
        <taxon>Microbacterium</taxon>
    </lineage>
</organism>
<comment type="caution">
    <text evidence="1">The sequence shown here is derived from an EMBL/GenBank/DDBJ whole genome shotgun (WGS) entry which is preliminary data.</text>
</comment>
<dbReference type="EMBL" id="JBHTBE010000003">
    <property type="protein sequence ID" value="MFC7269551.1"/>
    <property type="molecule type" value="Genomic_DNA"/>
</dbReference>